<dbReference type="AlphaFoldDB" id="A0A0E3QRI1"/>
<proteinExistence type="inferred from homology"/>
<gene>
    <name evidence="6" type="ORF">MSBRW_3727</name>
</gene>
<dbReference type="Pfam" id="PF01325">
    <property type="entry name" value="Fe_dep_repress"/>
    <property type="match status" value="1"/>
</dbReference>
<name>A0A0E3QRI1_METBA</name>
<dbReference type="Pfam" id="PF02742">
    <property type="entry name" value="Fe_dep_repr_C"/>
    <property type="match status" value="1"/>
</dbReference>
<dbReference type="PANTHER" id="PTHR33238:SF7">
    <property type="entry name" value="IRON-DEPENDENT TRANSCRIPTIONAL REGULATOR"/>
    <property type="match status" value="1"/>
</dbReference>
<reference evidence="6 7" key="1">
    <citation type="submission" date="2014-07" db="EMBL/GenBank/DDBJ databases">
        <title>Methanogenic archaea and the global carbon cycle.</title>
        <authorList>
            <person name="Henriksen J.R."/>
            <person name="Luke J."/>
            <person name="Reinhart S."/>
            <person name="Benedict M.N."/>
            <person name="Youngblut N.D."/>
            <person name="Metcalf M.E."/>
            <person name="Whitaker R.J."/>
            <person name="Metcalf W.W."/>
        </authorList>
    </citation>
    <scope>NUCLEOTIDE SEQUENCE [LARGE SCALE GENOMIC DNA]</scope>
    <source>
        <strain evidence="6 7">Wiesmoor</strain>
    </source>
</reference>
<evidence type="ECO:0000313" key="7">
    <source>
        <dbReference type="Proteomes" id="UP000033038"/>
    </source>
</evidence>
<keyword evidence="3" id="KW-0238">DNA-binding</keyword>
<dbReference type="HOGENOM" id="CLU_069532_4_1_2"/>
<dbReference type="InterPro" id="IPR022687">
    <property type="entry name" value="HTH_DTXR"/>
</dbReference>
<dbReference type="GO" id="GO:0046983">
    <property type="term" value="F:protein dimerization activity"/>
    <property type="evidence" value="ECO:0007669"/>
    <property type="project" value="InterPro"/>
</dbReference>
<evidence type="ECO:0000256" key="1">
    <source>
        <dbReference type="ARBA" id="ARBA00007871"/>
    </source>
</evidence>
<dbReference type="GO" id="GO:0003700">
    <property type="term" value="F:DNA-binding transcription factor activity"/>
    <property type="evidence" value="ECO:0007669"/>
    <property type="project" value="InterPro"/>
</dbReference>
<dbReference type="GO" id="GO:0003677">
    <property type="term" value="F:DNA binding"/>
    <property type="evidence" value="ECO:0007669"/>
    <property type="project" value="UniProtKB-KW"/>
</dbReference>
<dbReference type="InterPro" id="IPR050536">
    <property type="entry name" value="DtxR_MntR_Metal-Reg"/>
</dbReference>
<dbReference type="EMBL" id="CP009526">
    <property type="protein sequence ID" value="AKB52980.1"/>
    <property type="molecule type" value="Genomic_DNA"/>
</dbReference>
<dbReference type="RefSeq" id="WP_011306010.1">
    <property type="nucleotide sequence ID" value="NZ_CP009526.1"/>
</dbReference>
<dbReference type="Proteomes" id="UP000033038">
    <property type="component" value="Chromosome"/>
</dbReference>
<dbReference type="InterPro" id="IPR036390">
    <property type="entry name" value="WH_DNA-bd_sf"/>
</dbReference>
<dbReference type="KEGG" id="mbw:MSBRW_3727"/>
<evidence type="ECO:0000256" key="3">
    <source>
        <dbReference type="ARBA" id="ARBA00023125"/>
    </source>
</evidence>
<dbReference type="InterPro" id="IPR036421">
    <property type="entry name" value="Fe_dep_repressor_sf"/>
</dbReference>
<evidence type="ECO:0000259" key="5">
    <source>
        <dbReference type="PROSITE" id="PS50944"/>
    </source>
</evidence>
<keyword evidence="2" id="KW-0805">Transcription regulation</keyword>
<accession>A0A0E3QRI1</accession>
<dbReference type="InterPro" id="IPR001367">
    <property type="entry name" value="Fe_dep_repressor"/>
</dbReference>
<dbReference type="SUPFAM" id="SSF47979">
    <property type="entry name" value="Iron-dependent repressor protein, dimerization domain"/>
    <property type="match status" value="1"/>
</dbReference>
<sequence>MNEQSYPEFTGLELSPRKVDYLKFILEKGGTVKTTEISSGLQVDPSTTTKTLNELASAGYLNHVPYRGVNLTELGMAYTQFLIRRHRILSLLLTHYGLSSEEACSEVSRFEAFVSRDAINKICSSMGHPMFGVCGEISHENACMKEISIEHLTKC</sequence>
<dbReference type="SUPFAM" id="SSF46785">
    <property type="entry name" value="Winged helix' DNA-binding domain"/>
    <property type="match status" value="1"/>
</dbReference>
<dbReference type="GeneID" id="24825370"/>
<comment type="similarity">
    <text evidence="1">Belongs to the DtxR/MntR family.</text>
</comment>
<dbReference type="SMART" id="SM00529">
    <property type="entry name" value="HTH_DTXR"/>
    <property type="match status" value="1"/>
</dbReference>
<dbReference type="PROSITE" id="PS50944">
    <property type="entry name" value="HTH_DTXR"/>
    <property type="match status" value="1"/>
</dbReference>
<keyword evidence="4" id="KW-0804">Transcription</keyword>
<dbReference type="PANTHER" id="PTHR33238">
    <property type="entry name" value="IRON (METAL) DEPENDENT REPRESSOR, DTXR FAMILY"/>
    <property type="match status" value="1"/>
</dbReference>
<evidence type="ECO:0000313" key="6">
    <source>
        <dbReference type="EMBL" id="AKB52980.1"/>
    </source>
</evidence>
<evidence type="ECO:0000256" key="2">
    <source>
        <dbReference type="ARBA" id="ARBA00023015"/>
    </source>
</evidence>
<dbReference type="PATRIC" id="fig|1434109.4.peg.4815"/>
<evidence type="ECO:0000256" key="4">
    <source>
        <dbReference type="ARBA" id="ARBA00023163"/>
    </source>
</evidence>
<dbReference type="InterPro" id="IPR022689">
    <property type="entry name" value="Iron_dep_repressor"/>
</dbReference>
<protein>
    <submittedName>
        <fullName evidence="6">Putative zinc-dependent repressor ZntR, DtxR superfamily</fullName>
    </submittedName>
</protein>
<feature type="domain" description="HTH dtxR-type" evidence="5">
    <location>
        <begin position="14"/>
        <end position="72"/>
    </location>
</feature>
<dbReference type="InterPro" id="IPR036388">
    <property type="entry name" value="WH-like_DNA-bd_sf"/>
</dbReference>
<organism evidence="6 7">
    <name type="scientific">Methanosarcina barkeri str. Wiesmoor</name>
    <dbReference type="NCBI Taxonomy" id="1434109"/>
    <lineage>
        <taxon>Archaea</taxon>
        <taxon>Methanobacteriati</taxon>
        <taxon>Methanobacteriota</taxon>
        <taxon>Stenosarchaea group</taxon>
        <taxon>Methanomicrobia</taxon>
        <taxon>Methanosarcinales</taxon>
        <taxon>Methanosarcinaceae</taxon>
        <taxon>Methanosarcina</taxon>
    </lineage>
</organism>
<dbReference type="Gene3D" id="1.10.10.10">
    <property type="entry name" value="Winged helix-like DNA-binding domain superfamily/Winged helix DNA-binding domain"/>
    <property type="match status" value="1"/>
</dbReference>
<dbReference type="GO" id="GO:0046914">
    <property type="term" value="F:transition metal ion binding"/>
    <property type="evidence" value="ECO:0007669"/>
    <property type="project" value="InterPro"/>
</dbReference>